<keyword evidence="11" id="KW-1185">Reference proteome</keyword>
<dbReference type="CDD" id="cd00866">
    <property type="entry name" value="PEBP_euk"/>
    <property type="match status" value="1"/>
</dbReference>
<keyword evidence="5" id="KW-0496">Mitochondrion</keyword>
<dbReference type="Pfam" id="PF01161">
    <property type="entry name" value="PBP"/>
    <property type="match status" value="1"/>
</dbReference>
<proteinExistence type="inferred from homology"/>
<comment type="caution">
    <text evidence="10">The sequence shown here is derived from an EMBL/GenBank/DDBJ whole genome shotgun (WGS) entry which is preliminary data.</text>
</comment>
<evidence type="ECO:0000313" key="11">
    <source>
        <dbReference type="Proteomes" id="UP000499080"/>
    </source>
</evidence>
<accession>A0A4Y2M0C5</accession>
<evidence type="ECO:0000256" key="2">
    <source>
        <dbReference type="ARBA" id="ARBA00022946"/>
    </source>
</evidence>
<dbReference type="FunFam" id="3.90.280.10:FF:000002">
    <property type="entry name" value="39S ribosomal protein L38, mitochondrial"/>
    <property type="match status" value="1"/>
</dbReference>
<dbReference type="InterPro" id="IPR035810">
    <property type="entry name" value="PEBP_euk"/>
</dbReference>
<evidence type="ECO:0000256" key="9">
    <source>
        <dbReference type="ARBA" id="ARBA00041206"/>
    </source>
</evidence>
<evidence type="ECO:0000256" key="7">
    <source>
        <dbReference type="ARBA" id="ARBA00038016"/>
    </source>
</evidence>
<evidence type="ECO:0000256" key="3">
    <source>
        <dbReference type="ARBA" id="ARBA00022980"/>
    </source>
</evidence>
<keyword evidence="6" id="KW-0687">Ribonucleoprotein</keyword>
<evidence type="ECO:0000256" key="5">
    <source>
        <dbReference type="ARBA" id="ARBA00023128"/>
    </source>
</evidence>
<comment type="similarity">
    <text evidence="7">Belongs to the phosphatidylethanolamine-binding protein family. Mitochondrion-specific ribosomal protein mL38 subfamily.</text>
</comment>
<comment type="subcellular location">
    <subcellularLocation>
        <location evidence="1">Mitochondrion</location>
    </subcellularLocation>
</comment>
<evidence type="ECO:0000313" key="10">
    <source>
        <dbReference type="EMBL" id="GBN20478.1"/>
    </source>
</evidence>
<dbReference type="EMBL" id="BGPR01006624">
    <property type="protein sequence ID" value="GBN20478.1"/>
    <property type="molecule type" value="Genomic_DNA"/>
</dbReference>
<evidence type="ECO:0000256" key="6">
    <source>
        <dbReference type="ARBA" id="ARBA00023274"/>
    </source>
</evidence>
<protein>
    <recommendedName>
        <fullName evidence="8">Large ribosomal subunit protein mL38</fullName>
    </recommendedName>
    <alternativeName>
        <fullName evidence="9">39S ribosomal protein L38, mitochondrial</fullName>
    </alternativeName>
</protein>
<name>A0A4Y2M0C5_ARAVE</name>
<evidence type="ECO:0000256" key="8">
    <source>
        <dbReference type="ARBA" id="ARBA00039444"/>
    </source>
</evidence>
<gene>
    <name evidence="10" type="primary">MRPL38_1</name>
    <name evidence="10" type="ORF">AVEN_242552_1</name>
</gene>
<dbReference type="Proteomes" id="UP000499080">
    <property type="component" value="Unassembled WGS sequence"/>
</dbReference>
<dbReference type="InterPro" id="IPR008914">
    <property type="entry name" value="PEBP"/>
</dbReference>
<reference evidence="10 11" key="1">
    <citation type="journal article" date="2019" name="Sci. Rep.">
        <title>Orb-weaving spider Araneus ventricosus genome elucidates the spidroin gene catalogue.</title>
        <authorList>
            <person name="Kono N."/>
            <person name="Nakamura H."/>
            <person name="Ohtoshi R."/>
            <person name="Moran D.A.P."/>
            <person name="Shinohara A."/>
            <person name="Yoshida Y."/>
            <person name="Fujiwara M."/>
            <person name="Mori M."/>
            <person name="Tomita M."/>
            <person name="Arakawa K."/>
        </authorList>
    </citation>
    <scope>NUCLEOTIDE SEQUENCE [LARGE SCALE GENOMIC DNA]</scope>
</reference>
<dbReference type="SUPFAM" id="SSF49777">
    <property type="entry name" value="PEBP-like"/>
    <property type="match status" value="1"/>
</dbReference>
<keyword evidence="3 10" id="KW-0689">Ribosomal protein</keyword>
<keyword evidence="2" id="KW-0809">Transit peptide</keyword>
<dbReference type="Gene3D" id="3.90.280.10">
    <property type="entry name" value="PEBP-like"/>
    <property type="match status" value="1"/>
</dbReference>
<sequence>MSAVCAAGNSIKSSVSKQFVKDIFLTHVRHVRQERQSRWLGYYFTKLSTPVYLARKENYRKTVLKPLEEIPSLEERLKERNAPDPVLDERIDIGFAKSKSKNVDLQDRLRWRKLCKASQKLYIDEDKIQEIDLSAVKKEWSDSDGLEALRNVADHYGIFSDMYQHGYFTPHVPLTIRYDYDDDYVSPVHSGNILQASEVTKAPHISFDSKPDDLWTLVLTNLDGHLLNTNSEYLHWFIGNIKGNNVKSGEVVCDYLQPFPMRGSGYHRLVFVLYKQKKKLDLSSMKKPAPCLSLKERTFNTFDFYKEHQDFLTPAGLAFYQCTWDESLTDFFHNVLNMQEPVFEYIEKPLYYRPQVHFPHLEPFNKYLDRYRDPKEIKKEVLLKRLKTIEPFKEEPPMPKYPCLHKPDNYIFSWQKRDMMLERLRLGKYRDLRPHSAYPQEDNQFTYWIKA</sequence>
<dbReference type="OrthoDB" id="2153661at2759"/>
<dbReference type="GO" id="GO:0005743">
    <property type="term" value="C:mitochondrial inner membrane"/>
    <property type="evidence" value="ECO:0007669"/>
    <property type="project" value="UniProtKB-ARBA"/>
</dbReference>
<dbReference type="PANTHER" id="PTHR11362:SF133">
    <property type="entry name" value="LARGE RIBOSOMAL SUBUNIT PROTEIN ML38"/>
    <property type="match status" value="1"/>
</dbReference>
<dbReference type="GO" id="GO:0005762">
    <property type="term" value="C:mitochondrial large ribosomal subunit"/>
    <property type="evidence" value="ECO:0007669"/>
    <property type="project" value="TreeGrafter"/>
</dbReference>
<dbReference type="AlphaFoldDB" id="A0A4Y2M0C5"/>
<evidence type="ECO:0000256" key="4">
    <source>
        <dbReference type="ARBA" id="ARBA00023054"/>
    </source>
</evidence>
<dbReference type="PANTHER" id="PTHR11362">
    <property type="entry name" value="PHOSPHATIDYLETHANOLAMINE-BINDING PROTEIN"/>
    <property type="match status" value="1"/>
</dbReference>
<organism evidence="10 11">
    <name type="scientific">Araneus ventricosus</name>
    <name type="common">Orbweaver spider</name>
    <name type="synonym">Epeira ventricosa</name>
    <dbReference type="NCBI Taxonomy" id="182803"/>
    <lineage>
        <taxon>Eukaryota</taxon>
        <taxon>Metazoa</taxon>
        <taxon>Ecdysozoa</taxon>
        <taxon>Arthropoda</taxon>
        <taxon>Chelicerata</taxon>
        <taxon>Arachnida</taxon>
        <taxon>Araneae</taxon>
        <taxon>Araneomorphae</taxon>
        <taxon>Entelegynae</taxon>
        <taxon>Araneoidea</taxon>
        <taxon>Araneidae</taxon>
        <taxon>Araneus</taxon>
    </lineage>
</organism>
<dbReference type="InterPro" id="IPR036610">
    <property type="entry name" value="PEBP-like_sf"/>
</dbReference>
<evidence type="ECO:0000256" key="1">
    <source>
        <dbReference type="ARBA" id="ARBA00004173"/>
    </source>
</evidence>
<keyword evidence="4" id="KW-0175">Coiled coil</keyword>